<keyword evidence="5" id="KW-1185">Reference proteome</keyword>
<dbReference type="InterPro" id="IPR001611">
    <property type="entry name" value="Leu-rich_rpt"/>
</dbReference>
<keyword evidence="3" id="KW-0675">Receptor</keyword>
<dbReference type="EMBL" id="JBCGBO010000007">
    <property type="protein sequence ID" value="KAK9188710.1"/>
    <property type="molecule type" value="Genomic_DNA"/>
</dbReference>
<proteinExistence type="predicted"/>
<dbReference type="Pfam" id="PF13855">
    <property type="entry name" value="LRR_8"/>
    <property type="match status" value="1"/>
</dbReference>
<gene>
    <name evidence="4" type="ORF">WN944_020115</name>
</gene>
<evidence type="ECO:0000313" key="4">
    <source>
        <dbReference type="EMBL" id="KAK9188710.1"/>
    </source>
</evidence>
<organism evidence="4 5">
    <name type="scientific">Citrus x changshan-huyou</name>
    <dbReference type="NCBI Taxonomy" id="2935761"/>
    <lineage>
        <taxon>Eukaryota</taxon>
        <taxon>Viridiplantae</taxon>
        <taxon>Streptophyta</taxon>
        <taxon>Embryophyta</taxon>
        <taxon>Tracheophyta</taxon>
        <taxon>Spermatophyta</taxon>
        <taxon>Magnoliopsida</taxon>
        <taxon>eudicotyledons</taxon>
        <taxon>Gunneridae</taxon>
        <taxon>Pentapetalae</taxon>
        <taxon>rosids</taxon>
        <taxon>malvids</taxon>
        <taxon>Sapindales</taxon>
        <taxon>Rutaceae</taxon>
        <taxon>Aurantioideae</taxon>
        <taxon>Citrus</taxon>
    </lineage>
</organism>
<dbReference type="GO" id="GO:0016020">
    <property type="term" value="C:membrane"/>
    <property type="evidence" value="ECO:0007669"/>
    <property type="project" value="UniProtKB-SubCell"/>
</dbReference>
<dbReference type="PANTHER" id="PTHR48053:SF164">
    <property type="entry name" value="LEUCINE-RICH REPEAT-CONTAINING N-TERMINAL PLANT-TYPE DOMAIN-CONTAINING PROTEIN"/>
    <property type="match status" value="1"/>
</dbReference>
<comment type="caution">
    <text evidence="4">The sequence shown here is derived from an EMBL/GenBank/DDBJ whole genome shotgun (WGS) entry which is preliminary data.</text>
</comment>
<dbReference type="Pfam" id="PF00560">
    <property type="entry name" value="LRR_1"/>
    <property type="match status" value="2"/>
</dbReference>
<dbReference type="AlphaFoldDB" id="A0AAP0LZT7"/>
<comment type="subcellular location">
    <subcellularLocation>
        <location evidence="1">Membrane</location>
        <topology evidence="1">Single-pass type I membrane protein</topology>
    </subcellularLocation>
</comment>
<dbReference type="SUPFAM" id="SSF52058">
    <property type="entry name" value="L domain-like"/>
    <property type="match status" value="1"/>
</dbReference>
<keyword evidence="2" id="KW-0732">Signal</keyword>
<sequence length="211" mass="23471">MISRLQADVESKIQSNEQMQVDGRLCKVRNDIGGWLDLSHNQLKGELPKSIHFGNVLTAWINLGFNRLEGSFPLWSNVSNPSVRNNLLTGSIPLDINREMQILKRLDLSRSLLNGTIPPSMSEMKNFSFLDLSNNNLSGEIPSNWEGLEELMVKDLSNNSLSGGIPASFCSLPSLVWLKLSKNDLSGELFVALQNCTALLALEIDSLEPYR</sequence>
<name>A0AAP0LZT7_9ROSI</name>
<evidence type="ECO:0000256" key="3">
    <source>
        <dbReference type="ARBA" id="ARBA00023170"/>
    </source>
</evidence>
<evidence type="ECO:0000313" key="5">
    <source>
        <dbReference type="Proteomes" id="UP001428341"/>
    </source>
</evidence>
<dbReference type="PANTHER" id="PTHR48053">
    <property type="entry name" value="LEUCINE RICH REPEAT FAMILY PROTEIN, EXPRESSED"/>
    <property type="match status" value="1"/>
</dbReference>
<dbReference type="Gene3D" id="3.80.10.10">
    <property type="entry name" value="Ribonuclease Inhibitor"/>
    <property type="match status" value="1"/>
</dbReference>
<dbReference type="InterPro" id="IPR051716">
    <property type="entry name" value="Plant_RL_S/T_kinase"/>
</dbReference>
<dbReference type="Proteomes" id="UP001428341">
    <property type="component" value="Unassembled WGS sequence"/>
</dbReference>
<dbReference type="InterPro" id="IPR032675">
    <property type="entry name" value="LRR_dom_sf"/>
</dbReference>
<reference evidence="4 5" key="1">
    <citation type="submission" date="2024-05" db="EMBL/GenBank/DDBJ databases">
        <title>Haplotype-resolved chromosome-level genome assembly of Huyou (Citrus changshanensis).</title>
        <authorList>
            <person name="Miao C."/>
            <person name="Chen W."/>
            <person name="Wu Y."/>
            <person name="Wang L."/>
            <person name="Zhao S."/>
            <person name="Grierson D."/>
            <person name="Xu C."/>
            <person name="Chen K."/>
        </authorList>
    </citation>
    <scope>NUCLEOTIDE SEQUENCE [LARGE SCALE GENOMIC DNA]</scope>
    <source>
        <strain evidence="4">01-14</strain>
        <tissue evidence="4">Leaf</tissue>
    </source>
</reference>
<evidence type="ECO:0000256" key="1">
    <source>
        <dbReference type="ARBA" id="ARBA00004479"/>
    </source>
</evidence>
<accession>A0AAP0LZT7</accession>
<protein>
    <submittedName>
        <fullName evidence="4">Uncharacterized protein</fullName>
    </submittedName>
</protein>
<evidence type="ECO:0000256" key="2">
    <source>
        <dbReference type="ARBA" id="ARBA00022729"/>
    </source>
</evidence>